<accession>L1J4D4</accession>
<dbReference type="RefSeq" id="XP_005830336.1">
    <property type="nucleotide sequence ID" value="XM_005830279.1"/>
</dbReference>
<dbReference type="PROSITE" id="PS51375">
    <property type="entry name" value="PPR"/>
    <property type="match status" value="1"/>
</dbReference>
<dbReference type="AlphaFoldDB" id="L1J4D4"/>
<keyword evidence="1" id="KW-0677">Repeat</keyword>
<gene>
    <name evidence="3" type="ORF">GUITHDRAFT_73275</name>
</gene>
<dbReference type="Gene3D" id="1.25.40.10">
    <property type="entry name" value="Tetratricopeptide repeat domain"/>
    <property type="match status" value="2"/>
</dbReference>
<evidence type="ECO:0008006" key="4">
    <source>
        <dbReference type="Google" id="ProtNLM"/>
    </source>
</evidence>
<dbReference type="PANTHER" id="PTHR47447">
    <property type="entry name" value="OS03G0856100 PROTEIN"/>
    <property type="match status" value="1"/>
</dbReference>
<dbReference type="PANTHER" id="PTHR47447:SF17">
    <property type="entry name" value="OS12G0638900 PROTEIN"/>
    <property type="match status" value="1"/>
</dbReference>
<dbReference type="GeneID" id="17299944"/>
<dbReference type="KEGG" id="gtt:GUITHDRAFT_73275"/>
<dbReference type="InterPro" id="IPR002885">
    <property type="entry name" value="PPR_rpt"/>
</dbReference>
<protein>
    <recommendedName>
        <fullName evidence="4">Pentacotripeptide-repeat region of PRORP domain-containing protein</fullName>
    </recommendedName>
</protein>
<evidence type="ECO:0000313" key="3">
    <source>
        <dbReference type="EMBL" id="EKX43356.1"/>
    </source>
</evidence>
<sequence>AEGLKPDKYTYNAVIGSCAKGGLYEQAVRLIRDMQNEGIEPDEVTYNAVIGSFAKVFIVRETLPHVECRAGKGLQPDVLTYNALITALANGGETDRALQASTHVFTTF</sequence>
<dbReference type="OrthoDB" id="1194160at2759"/>
<reference evidence="3" key="1">
    <citation type="journal article" date="2012" name="Nature">
        <title>Algal genomes reveal evolutionary mosaicism and the fate of nucleomorphs.</title>
        <authorList>
            <consortium name="DOE Joint Genome Institute"/>
            <person name="Curtis B.A."/>
            <person name="Tanifuji G."/>
            <person name="Burki F."/>
            <person name="Gruber A."/>
            <person name="Irimia M."/>
            <person name="Maruyama S."/>
            <person name="Arias M.C."/>
            <person name="Ball S.G."/>
            <person name="Gile G.H."/>
            <person name="Hirakawa Y."/>
            <person name="Hopkins J.F."/>
            <person name="Kuo A."/>
            <person name="Rensing S.A."/>
            <person name="Schmutz J."/>
            <person name="Symeonidi A."/>
            <person name="Elias M."/>
            <person name="Eveleigh R.J."/>
            <person name="Herman E.K."/>
            <person name="Klute M.J."/>
            <person name="Nakayama T."/>
            <person name="Obornik M."/>
            <person name="Reyes-Prieto A."/>
            <person name="Armbrust E.V."/>
            <person name="Aves S.J."/>
            <person name="Beiko R.G."/>
            <person name="Coutinho P."/>
            <person name="Dacks J.B."/>
            <person name="Durnford D.G."/>
            <person name="Fast N.M."/>
            <person name="Green B.R."/>
            <person name="Grisdale C.J."/>
            <person name="Hempel F."/>
            <person name="Henrissat B."/>
            <person name="Hoppner M.P."/>
            <person name="Ishida K."/>
            <person name="Kim E."/>
            <person name="Koreny L."/>
            <person name="Kroth P.G."/>
            <person name="Liu Y."/>
            <person name="Malik S.B."/>
            <person name="Maier U.G."/>
            <person name="McRose D."/>
            <person name="Mock T."/>
            <person name="Neilson J.A."/>
            <person name="Onodera N.T."/>
            <person name="Poole A.M."/>
            <person name="Pritham E.J."/>
            <person name="Richards T.A."/>
            <person name="Rocap G."/>
            <person name="Roy S.W."/>
            <person name="Sarai C."/>
            <person name="Schaack S."/>
            <person name="Shirato S."/>
            <person name="Slamovits C.H."/>
            <person name="Spencer D.F."/>
            <person name="Suzuki S."/>
            <person name="Worden A.Z."/>
            <person name="Zauner S."/>
            <person name="Barry K."/>
            <person name="Bell C."/>
            <person name="Bharti A.K."/>
            <person name="Crow J.A."/>
            <person name="Grimwood J."/>
            <person name="Kramer R."/>
            <person name="Lindquist E."/>
            <person name="Lucas S."/>
            <person name="Salamov A."/>
            <person name="McFadden G.I."/>
            <person name="Lane C.E."/>
            <person name="Keeling P.J."/>
            <person name="Gray M.W."/>
            <person name="Grigoriev I.V."/>
            <person name="Archibald J.M."/>
        </authorList>
    </citation>
    <scope>NUCLEOTIDE SEQUENCE</scope>
    <source>
        <strain evidence="3">CCMP2712</strain>
    </source>
</reference>
<name>L1J4D4_GUITC</name>
<evidence type="ECO:0000256" key="1">
    <source>
        <dbReference type="ARBA" id="ARBA00022737"/>
    </source>
</evidence>
<dbReference type="Pfam" id="PF13041">
    <property type="entry name" value="PPR_2"/>
    <property type="match status" value="1"/>
</dbReference>
<feature type="repeat" description="PPR" evidence="2">
    <location>
        <begin position="7"/>
        <end position="41"/>
    </location>
</feature>
<evidence type="ECO:0000256" key="2">
    <source>
        <dbReference type="PROSITE-ProRule" id="PRU00708"/>
    </source>
</evidence>
<dbReference type="HOGENOM" id="CLU_002706_49_7_1"/>
<dbReference type="NCBIfam" id="TIGR00756">
    <property type="entry name" value="PPR"/>
    <property type="match status" value="1"/>
</dbReference>
<dbReference type="Pfam" id="PF12854">
    <property type="entry name" value="PPR_1"/>
    <property type="match status" value="1"/>
</dbReference>
<organism evidence="3">
    <name type="scientific">Guillardia theta (strain CCMP2712)</name>
    <name type="common">Cryptophyte</name>
    <dbReference type="NCBI Taxonomy" id="905079"/>
    <lineage>
        <taxon>Eukaryota</taxon>
        <taxon>Cryptophyceae</taxon>
        <taxon>Pyrenomonadales</taxon>
        <taxon>Geminigeraceae</taxon>
        <taxon>Guillardia</taxon>
    </lineage>
</organism>
<dbReference type="eggNOG" id="KOG4197">
    <property type="taxonomic scope" value="Eukaryota"/>
</dbReference>
<dbReference type="InterPro" id="IPR011990">
    <property type="entry name" value="TPR-like_helical_dom_sf"/>
</dbReference>
<dbReference type="EMBL" id="JH993011">
    <property type="protein sequence ID" value="EKX43356.1"/>
    <property type="molecule type" value="Genomic_DNA"/>
</dbReference>
<dbReference type="STRING" id="905079.L1J4D4"/>
<proteinExistence type="predicted"/>
<feature type="non-terminal residue" evidence="3">
    <location>
        <position position="108"/>
    </location>
</feature>
<dbReference type="PaxDb" id="55529-EKX43356"/>